<organism evidence="1 2">
    <name type="scientific">Petrolisthes manimaculis</name>
    <dbReference type="NCBI Taxonomy" id="1843537"/>
    <lineage>
        <taxon>Eukaryota</taxon>
        <taxon>Metazoa</taxon>
        <taxon>Ecdysozoa</taxon>
        <taxon>Arthropoda</taxon>
        <taxon>Crustacea</taxon>
        <taxon>Multicrustacea</taxon>
        <taxon>Malacostraca</taxon>
        <taxon>Eumalacostraca</taxon>
        <taxon>Eucarida</taxon>
        <taxon>Decapoda</taxon>
        <taxon>Pleocyemata</taxon>
        <taxon>Anomura</taxon>
        <taxon>Galatheoidea</taxon>
        <taxon>Porcellanidae</taxon>
        <taxon>Petrolisthes</taxon>
    </lineage>
</organism>
<name>A0AAE1PC75_9EUCA</name>
<evidence type="ECO:0000313" key="2">
    <source>
        <dbReference type="Proteomes" id="UP001292094"/>
    </source>
</evidence>
<sequence length="126" mass="13445">MCGGGRVVSRGGCGVVWRRESGVEGRREECVEEGEWCVDGRERNVWRRESWCAGEEGVSGVVCGGEEGEWCVAEGVRGGCVETGDDEVVCGGGSGVENEECFVVQSRGEESIYIKSVGGCTGRGWK</sequence>
<proteinExistence type="predicted"/>
<dbReference type="AlphaFoldDB" id="A0AAE1PC75"/>
<evidence type="ECO:0000313" key="1">
    <source>
        <dbReference type="EMBL" id="KAK4305754.1"/>
    </source>
</evidence>
<protein>
    <submittedName>
        <fullName evidence="1">Uncharacterized protein</fullName>
    </submittedName>
</protein>
<accession>A0AAE1PC75</accession>
<dbReference type="Proteomes" id="UP001292094">
    <property type="component" value="Unassembled WGS sequence"/>
</dbReference>
<keyword evidence="2" id="KW-1185">Reference proteome</keyword>
<reference evidence="1" key="1">
    <citation type="submission" date="2023-11" db="EMBL/GenBank/DDBJ databases">
        <title>Genome assemblies of two species of porcelain crab, Petrolisthes cinctipes and Petrolisthes manimaculis (Anomura: Porcellanidae).</title>
        <authorList>
            <person name="Angst P."/>
        </authorList>
    </citation>
    <scope>NUCLEOTIDE SEQUENCE</scope>
    <source>
        <strain evidence="1">PB745_02</strain>
        <tissue evidence="1">Gill</tissue>
    </source>
</reference>
<gene>
    <name evidence="1" type="ORF">Pmani_022379</name>
</gene>
<dbReference type="EMBL" id="JAWZYT010002238">
    <property type="protein sequence ID" value="KAK4305754.1"/>
    <property type="molecule type" value="Genomic_DNA"/>
</dbReference>
<comment type="caution">
    <text evidence="1">The sequence shown here is derived from an EMBL/GenBank/DDBJ whole genome shotgun (WGS) entry which is preliminary data.</text>
</comment>